<evidence type="ECO:0000256" key="4">
    <source>
        <dbReference type="SAM" id="MobiDB-lite"/>
    </source>
</evidence>
<dbReference type="SUPFAM" id="SSF54928">
    <property type="entry name" value="RNA-binding domain, RBD"/>
    <property type="match status" value="2"/>
</dbReference>
<evidence type="ECO:0000256" key="3">
    <source>
        <dbReference type="PROSITE-ProRule" id="PRU00176"/>
    </source>
</evidence>
<name>A0A9J6FBI5_HAELO</name>
<evidence type="ECO:0000313" key="6">
    <source>
        <dbReference type="EMBL" id="KAH9360301.1"/>
    </source>
</evidence>
<reference evidence="6 7" key="1">
    <citation type="journal article" date="2020" name="Cell">
        <title>Large-Scale Comparative Analyses of Tick Genomes Elucidate Their Genetic Diversity and Vector Capacities.</title>
        <authorList>
            <consortium name="Tick Genome and Microbiome Consortium (TIGMIC)"/>
            <person name="Jia N."/>
            <person name="Wang J."/>
            <person name="Shi W."/>
            <person name="Du L."/>
            <person name="Sun Y."/>
            <person name="Zhan W."/>
            <person name="Jiang J.F."/>
            <person name="Wang Q."/>
            <person name="Zhang B."/>
            <person name="Ji P."/>
            <person name="Bell-Sakyi L."/>
            <person name="Cui X.M."/>
            <person name="Yuan T.T."/>
            <person name="Jiang B.G."/>
            <person name="Yang W.F."/>
            <person name="Lam T.T."/>
            <person name="Chang Q.C."/>
            <person name="Ding S.J."/>
            <person name="Wang X.J."/>
            <person name="Zhu J.G."/>
            <person name="Ruan X.D."/>
            <person name="Zhao L."/>
            <person name="Wei J.T."/>
            <person name="Ye R.Z."/>
            <person name="Que T.C."/>
            <person name="Du C.H."/>
            <person name="Zhou Y.H."/>
            <person name="Cheng J.X."/>
            <person name="Dai P.F."/>
            <person name="Guo W.B."/>
            <person name="Han X.H."/>
            <person name="Huang E.J."/>
            <person name="Li L.F."/>
            <person name="Wei W."/>
            <person name="Gao Y.C."/>
            <person name="Liu J.Z."/>
            <person name="Shao H.Z."/>
            <person name="Wang X."/>
            <person name="Wang C.C."/>
            <person name="Yang T.C."/>
            <person name="Huo Q.B."/>
            <person name="Li W."/>
            <person name="Chen H.Y."/>
            <person name="Chen S.E."/>
            <person name="Zhou L.G."/>
            <person name="Ni X.B."/>
            <person name="Tian J.H."/>
            <person name="Sheng Y."/>
            <person name="Liu T."/>
            <person name="Pan Y.S."/>
            <person name="Xia L.Y."/>
            <person name="Li J."/>
            <person name="Zhao F."/>
            <person name="Cao W.C."/>
        </authorList>
    </citation>
    <scope>NUCLEOTIDE SEQUENCE [LARGE SCALE GENOMIC DNA]</scope>
    <source>
        <strain evidence="6">HaeL-2018</strain>
    </source>
</reference>
<dbReference type="Pfam" id="PF00076">
    <property type="entry name" value="RRM_1"/>
    <property type="match status" value="1"/>
</dbReference>
<dbReference type="SMART" id="SM00360">
    <property type="entry name" value="RRM"/>
    <property type="match status" value="2"/>
</dbReference>
<proteinExistence type="predicted"/>
<dbReference type="Gene3D" id="3.30.70.330">
    <property type="match status" value="2"/>
</dbReference>
<dbReference type="InterPro" id="IPR000504">
    <property type="entry name" value="RRM_dom"/>
</dbReference>
<keyword evidence="1" id="KW-0677">Repeat</keyword>
<accession>A0A9J6FBI5</accession>
<dbReference type="OrthoDB" id="2588702at2759"/>
<dbReference type="PROSITE" id="PS50102">
    <property type="entry name" value="RRM"/>
    <property type="match status" value="1"/>
</dbReference>
<evidence type="ECO:0000256" key="2">
    <source>
        <dbReference type="ARBA" id="ARBA00022884"/>
    </source>
</evidence>
<dbReference type="AlphaFoldDB" id="A0A9J6FBI5"/>
<sequence>MTNLHRQQQRVSGASARDGTQPPSCSTAMEQLSFKAPITPQPLVGILPRLPQRSSRQNCLLLRGLPFECRLNAVLDFMVDFRYSVALEGVHRIKTIEGHPAGAAFVQLDSEDAAFLAAMHLNGRVMMGRTPTRIEVFQCSVDDMNQLVTEPVPVARFGQPGSPFGIHQPGTRPMVPPGAVPSLSPACIPPAAYWPLNSPFSSTSHRSKMAGATKVLLRGLPYQATVRDILGFLRGFPYLTADRVHMRRKPNGRPSGEAIVTFPTRLEAERAVKQRNLRKMGNRYIELFIA</sequence>
<feature type="compositionally biased region" description="Polar residues" evidence="4">
    <location>
        <begin position="1"/>
        <end position="12"/>
    </location>
</feature>
<dbReference type="InterPro" id="IPR012677">
    <property type="entry name" value="Nucleotide-bd_a/b_plait_sf"/>
</dbReference>
<keyword evidence="2 3" id="KW-0694">RNA-binding</keyword>
<protein>
    <recommendedName>
        <fullName evidence="5">RRM domain-containing protein</fullName>
    </recommendedName>
</protein>
<dbReference type="InterPro" id="IPR050666">
    <property type="entry name" value="ESRP"/>
</dbReference>
<dbReference type="EMBL" id="JABSTR010000001">
    <property type="protein sequence ID" value="KAH9360301.1"/>
    <property type="molecule type" value="Genomic_DNA"/>
</dbReference>
<dbReference type="GO" id="GO:0003723">
    <property type="term" value="F:RNA binding"/>
    <property type="evidence" value="ECO:0007669"/>
    <property type="project" value="UniProtKB-UniRule"/>
</dbReference>
<dbReference type="VEuPathDB" id="VectorBase:HLOH_056771"/>
<evidence type="ECO:0000259" key="5">
    <source>
        <dbReference type="PROSITE" id="PS50102"/>
    </source>
</evidence>
<organism evidence="6 7">
    <name type="scientific">Haemaphysalis longicornis</name>
    <name type="common">Bush tick</name>
    <dbReference type="NCBI Taxonomy" id="44386"/>
    <lineage>
        <taxon>Eukaryota</taxon>
        <taxon>Metazoa</taxon>
        <taxon>Ecdysozoa</taxon>
        <taxon>Arthropoda</taxon>
        <taxon>Chelicerata</taxon>
        <taxon>Arachnida</taxon>
        <taxon>Acari</taxon>
        <taxon>Parasitiformes</taxon>
        <taxon>Ixodida</taxon>
        <taxon>Ixodoidea</taxon>
        <taxon>Ixodidae</taxon>
        <taxon>Haemaphysalinae</taxon>
        <taxon>Haemaphysalis</taxon>
    </lineage>
</organism>
<feature type="region of interest" description="Disordered" evidence="4">
    <location>
        <begin position="1"/>
        <end position="26"/>
    </location>
</feature>
<comment type="caution">
    <text evidence="6">The sequence shown here is derived from an EMBL/GenBank/DDBJ whole genome shotgun (WGS) entry which is preliminary data.</text>
</comment>
<evidence type="ECO:0000313" key="7">
    <source>
        <dbReference type="Proteomes" id="UP000821853"/>
    </source>
</evidence>
<keyword evidence="7" id="KW-1185">Reference proteome</keyword>
<evidence type="ECO:0000256" key="1">
    <source>
        <dbReference type="ARBA" id="ARBA00022737"/>
    </source>
</evidence>
<dbReference type="Proteomes" id="UP000821853">
    <property type="component" value="Chromosome 1"/>
</dbReference>
<feature type="domain" description="RRM" evidence="5">
    <location>
        <begin position="213"/>
        <end position="290"/>
    </location>
</feature>
<dbReference type="InterPro" id="IPR035979">
    <property type="entry name" value="RBD_domain_sf"/>
</dbReference>
<gene>
    <name evidence="6" type="ORF">HPB48_012088</name>
</gene>
<dbReference type="PANTHER" id="PTHR13976">
    <property type="entry name" value="HETEROGENEOUS NUCLEAR RIBONUCLEOPROTEIN-RELATED"/>
    <property type="match status" value="1"/>
</dbReference>